<gene>
    <name evidence="2" type="ORF">RND15_32300</name>
</gene>
<protein>
    <recommendedName>
        <fullName evidence="1">DUF6875 domain-containing protein</fullName>
    </recommendedName>
</protein>
<reference evidence="2" key="1">
    <citation type="submission" date="2024-05" db="EMBL/GenBank/DDBJ databases">
        <title>30 novel species of actinomycetes from the DSMZ collection.</title>
        <authorList>
            <person name="Nouioui I."/>
        </authorList>
    </citation>
    <scope>NUCLEOTIDE SEQUENCE</scope>
    <source>
        <strain evidence="2">DSM 41529</strain>
    </source>
</reference>
<dbReference type="InterPro" id="IPR049240">
    <property type="entry name" value="DUF6875"/>
</dbReference>
<dbReference type="Pfam" id="PF21780">
    <property type="entry name" value="DUF6875"/>
    <property type="match status" value="1"/>
</dbReference>
<evidence type="ECO:0000313" key="3">
    <source>
        <dbReference type="Proteomes" id="UP001180754"/>
    </source>
</evidence>
<organism evidence="2 3">
    <name type="scientific">Streptomyces lonegramiae</name>
    <dbReference type="NCBI Taxonomy" id="3075524"/>
    <lineage>
        <taxon>Bacteria</taxon>
        <taxon>Bacillati</taxon>
        <taxon>Actinomycetota</taxon>
        <taxon>Actinomycetes</taxon>
        <taxon>Kitasatosporales</taxon>
        <taxon>Streptomycetaceae</taxon>
        <taxon>Streptomyces</taxon>
    </lineage>
</organism>
<evidence type="ECO:0000313" key="2">
    <source>
        <dbReference type="EMBL" id="MDT0547349.1"/>
    </source>
</evidence>
<sequence>MHKGLFYLAVQPGVPGDVTEVAESLREYRDWFIELAAESGAAAHYTTILVLFPELPPDKVSGIIDGAQDLLKADYVSHGLMIGEFHDGPPAKPGLWNPGFRPLRSPVPLLAMRHMVPTDFPFLKDDPEYLAQYLDRYGRDLPPQVAQDAMAAAREFGLEALLATPGEAGGV</sequence>
<evidence type="ECO:0000259" key="1">
    <source>
        <dbReference type="Pfam" id="PF21780"/>
    </source>
</evidence>
<name>A0ABU2XPH4_9ACTN</name>
<dbReference type="EMBL" id="JAVRFD010000019">
    <property type="protein sequence ID" value="MDT0547349.1"/>
    <property type="molecule type" value="Genomic_DNA"/>
</dbReference>
<proteinExistence type="predicted"/>
<dbReference type="Proteomes" id="UP001180754">
    <property type="component" value="Unassembled WGS sequence"/>
</dbReference>
<comment type="caution">
    <text evidence="2">The sequence shown here is derived from an EMBL/GenBank/DDBJ whole genome shotgun (WGS) entry which is preliminary data.</text>
</comment>
<keyword evidence="3" id="KW-1185">Reference proteome</keyword>
<feature type="domain" description="DUF6875" evidence="1">
    <location>
        <begin position="2"/>
        <end position="146"/>
    </location>
</feature>
<accession>A0ABU2XPH4</accession>